<feature type="domain" description="PDZ" evidence="9">
    <location>
        <begin position="1"/>
        <end position="81"/>
    </location>
</feature>
<evidence type="ECO:0000256" key="1">
    <source>
        <dbReference type="ARBA" id="ARBA00004651"/>
    </source>
</evidence>
<dbReference type="PROSITE" id="PS50106">
    <property type="entry name" value="PDZ"/>
    <property type="match status" value="2"/>
</dbReference>
<comment type="similarity">
    <text evidence="6">Belongs to the YccS/YhfK family.</text>
</comment>
<sequence length="564" mass="61649">MARRPASGCHPEIAKSLNLKSQEGGLIAEIKKGGPAAKAGLKTGDVVTDIDGQTVNIGTLARLIAARQPGGRVKLGYKRDGQSHEATVTIGKSPEKPDMPPAGTRAAKPKNITMADLGLGVVALDEDLRKSHDIPDSQRGVMVISVAPHSTAAKRGIMVGDFILQVQRLRSTLPLLSLMRLIACETKEKYHPHPASIERRHQLGAAHAASGSPVNLSAILGARVDGEAPWRQMVRMLVSVIACWVVGYFTELEESVWALITSLIVTQSTISQTITTARDQIVGTIIGALFGTAAVTLRLFYGHYWLVFAASLTPIAFIASVRPSLRFAGVTLMIIYLMPSHGNPYWPLTQRLASIFLGVVVSIIVSYLVLHASARRRAFTTASRMFRALDALLQAALAHRQDWAGLEAMNDQAAKLQLVLNECLEEANRENLGMLERRHPILSVLPALMRRMQSDTMLVARAINIGKGRSGMNDMRGELRHGLSHAYRALARRCELLSAGKGGEMPERPRRNEVLSHLPLLGPDALPEMHFVFSFLREDLRQAADILMSSSDKTADDLRRLMQR</sequence>
<keyword evidence="4 8" id="KW-1133">Transmembrane helix</keyword>
<organism evidence="10 11">
    <name type="scientific">Sorlinia euscelidii</name>
    <dbReference type="NCBI Taxonomy" id="3081148"/>
    <lineage>
        <taxon>Bacteria</taxon>
        <taxon>Pseudomonadati</taxon>
        <taxon>Pseudomonadota</taxon>
        <taxon>Alphaproteobacteria</taxon>
        <taxon>Acetobacterales</taxon>
        <taxon>Acetobacteraceae</taxon>
        <taxon>Sorlinia</taxon>
    </lineage>
</organism>
<dbReference type="InterPro" id="IPR036034">
    <property type="entry name" value="PDZ_sf"/>
</dbReference>
<evidence type="ECO:0000256" key="4">
    <source>
        <dbReference type="ARBA" id="ARBA00022989"/>
    </source>
</evidence>
<evidence type="ECO:0000256" key="2">
    <source>
        <dbReference type="ARBA" id="ARBA00022475"/>
    </source>
</evidence>
<dbReference type="Gene3D" id="2.30.42.10">
    <property type="match status" value="2"/>
</dbReference>
<dbReference type="SUPFAM" id="SSF50156">
    <property type="entry name" value="PDZ domain-like"/>
    <property type="match status" value="2"/>
</dbReference>
<keyword evidence="11" id="KW-1185">Reference proteome</keyword>
<feature type="transmembrane region" description="Helical" evidence="8">
    <location>
        <begin position="352"/>
        <end position="370"/>
    </location>
</feature>
<dbReference type="RefSeq" id="WP_394819054.1">
    <property type="nucleotide sequence ID" value="NZ_JAWJZY010000001.1"/>
</dbReference>
<evidence type="ECO:0000313" key="11">
    <source>
        <dbReference type="Proteomes" id="UP001312908"/>
    </source>
</evidence>
<evidence type="ECO:0000256" key="7">
    <source>
        <dbReference type="SAM" id="MobiDB-lite"/>
    </source>
</evidence>
<proteinExistence type="inferred from homology"/>
<evidence type="ECO:0000256" key="6">
    <source>
        <dbReference type="ARBA" id="ARBA00043993"/>
    </source>
</evidence>
<keyword evidence="3 8" id="KW-0812">Transmembrane</keyword>
<evidence type="ECO:0000259" key="9">
    <source>
        <dbReference type="PROSITE" id="PS50106"/>
    </source>
</evidence>
<evidence type="ECO:0000313" key="10">
    <source>
        <dbReference type="EMBL" id="MEE8658117.1"/>
    </source>
</evidence>
<evidence type="ECO:0000256" key="8">
    <source>
        <dbReference type="SAM" id="Phobius"/>
    </source>
</evidence>
<evidence type="ECO:0000256" key="5">
    <source>
        <dbReference type="ARBA" id="ARBA00023136"/>
    </source>
</evidence>
<dbReference type="InterPro" id="IPR049453">
    <property type="entry name" value="Memb_transporter_dom"/>
</dbReference>
<feature type="domain" description="PDZ" evidence="9">
    <location>
        <begin position="87"/>
        <end position="166"/>
    </location>
</feature>
<protein>
    <recommendedName>
        <fullName evidence="9">PDZ domain-containing protein</fullName>
    </recommendedName>
</protein>
<dbReference type="PANTHER" id="PTHR30509:SF9">
    <property type="entry name" value="MULTIDRUG RESISTANCE PROTEIN MDTO"/>
    <property type="match status" value="1"/>
</dbReference>
<dbReference type="SMART" id="SM00228">
    <property type="entry name" value="PDZ"/>
    <property type="match status" value="2"/>
</dbReference>
<dbReference type="PANTHER" id="PTHR30509">
    <property type="entry name" value="P-HYDROXYBENZOIC ACID EFFLUX PUMP SUBUNIT-RELATED"/>
    <property type="match status" value="1"/>
</dbReference>
<comment type="caution">
    <text evidence="10">The sequence shown here is derived from an EMBL/GenBank/DDBJ whole genome shotgun (WGS) entry which is preliminary data.</text>
</comment>
<keyword evidence="5 8" id="KW-0472">Membrane</keyword>
<feature type="transmembrane region" description="Helical" evidence="8">
    <location>
        <begin position="281"/>
        <end position="297"/>
    </location>
</feature>
<feature type="region of interest" description="Disordered" evidence="7">
    <location>
        <begin position="78"/>
        <end position="107"/>
    </location>
</feature>
<dbReference type="EMBL" id="JAWJZY010000001">
    <property type="protein sequence ID" value="MEE8658117.1"/>
    <property type="molecule type" value="Genomic_DNA"/>
</dbReference>
<dbReference type="InterPro" id="IPR001478">
    <property type="entry name" value="PDZ"/>
</dbReference>
<accession>A0ABU7U011</accession>
<dbReference type="Pfam" id="PF13515">
    <property type="entry name" value="FUSC_2"/>
    <property type="match status" value="1"/>
</dbReference>
<reference evidence="10 11" key="1">
    <citation type="submission" date="2023-10" db="EMBL/GenBank/DDBJ databases">
        <title>Sorlinia euscelidii gen. nov., sp. nov., an acetic acid bacteria isolated from the gut of Euscelidius variegatus emitter.</title>
        <authorList>
            <person name="Michoud G."/>
            <person name="Marasco R."/>
            <person name="Seferji K."/>
            <person name="Gonella E."/>
            <person name="Garuglieri E."/>
            <person name="Alma A."/>
            <person name="Mapelli F."/>
            <person name="Borin S."/>
            <person name="Daffonchio D."/>
            <person name="Crotti E."/>
        </authorList>
    </citation>
    <scope>NUCLEOTIDE SEQUENCE [LARGE SCALE GENOMIC DNA]</scope>
    <source>
        <strain evidence="10 11">EV16P</strain>
    </source>
</reference>
<evidence type="ECO:0000256" key="3">
    <source>
        <dbReference type="ARBA" id="ARBA00022692"/>
    </source>
</evidence>
<dbReference type="Proteomes" id="UP001312908">
    <property type="component" value="Unassembled WGS sequence"/>
</dbReference>
<name>A0ABU7U011_9PROT</name>
<keyword evidence="2" id="KW-1003">Cell membrane</keyword>
<gene>
    <name evidence="10" type="ORF">DOFOFD_03700</name>
</gene>
<comment type="subcellular location">
    <subcellularLocation>
        <location evidence="1">Cell membrane</location>
        <topology evidence="1">Multi-pass membrane protein</topology>
    </subcellularLocation>
</comment>
<dbReference type="Pfam" id="PF13180">
    <property type="entry name" value="PDZ_2"/>
    <property type="match status" value="1"/>
</dbReference>